<dbReference type="PANTHER" id="PTHR30270">
    <property type="entry name" value="THIAMINE-MONOPHOSPHATE KINASE"/>
    <property type="match status" value="1"/>
</dbReference>
<dbReference type="InterPro" id="IPR006283">
    <property type="entry name" value="ThiL-like"/>
</dbReference>
<comment type="pathway">
    <text evidence="2">Cofactor biosynthesis; thiamine diphosphate biosynthesis; thiamine diphosphate from thiamine phosphate: step 1/1.</text>
</comment>
<dbReference type="InterPro" id="IPR010918">
    <property type="entry name" value="PurM-like_C_dom"/>
</dbReference>
<dbReference type="RefSeq" id="WP_377068922.1">
    <property type="nucleotide sequence ID" value="NZ_JBHSJJ010000022.1"/>
</dbReference>
<dbReference type="GO" id="GO:0009030">
    <property type="term" value="F:thiamine-phosphate kinase activity"/>
    <property type="evidence" value="ECO:0007669"/>
    <property type="project" value="UniProtKB-EC"/>
</dbReference>
<dbReference type="SUPFAM" id="SSF55326">
    <property type="entry name" value="PurM N-terminal domain-like"/>
    <property type="match status" value="1"/>
</dbReference>
<feature type="binding site" evidence="2">
    <location>
        <position position="235"/>
    </location>
    <ligand>
        <name>Mg(2+)</name>
        <dbReference type="ChEBI" id="CHEBI:18420"/>
        <label>3</label>
    </ligand>
</feature>
<evidence type="ECO:0000313" key="6">
    <source>
        <dbReference type="Proteomes" id="UP001595818"/>
    </source>
</evidence>
<feature type="binding site" evidence="2">
    <location>
        <position position="54"/>
    </location>
    <ligand>
        <name>Mg(2+)</name>
        <dbReference type="ChEBI" id="CHEBI:18420"/>
        <label>1</label>
    </ligand>
</feature>
<evidence type="ECO:0000256" key="2">
    <source>
        <dbReference type="HAMAP-Rule" id="MF_02128"/>
    </source>
</evidence>
<name>A0ABV9TA10_9BACT</name>
<dbReference type="Proteomes" id="UP001595818">
    <property type="component" value="Unassembled WGS sequence"/>
</dbReference>
<comment type="caution">
    <text evidence="5">The sequence shown here is derived from an EMBL/GenBank/DDBJ whole genome shotgun (WGS) entry which is preliminary data.</text>
</comment>
<protein>
    <recommendedName>
        <fullName evidence="2">Thiamine-monophosphate kinase</fullName>
        <shortName evidence="2">TMP kinase</shortName>
        <shortName evidence="2">Thiamine-phosphate kinase</shortName>
        <ecNumber evidence="2">2.7.4.16</ecNumber>
    </recommendedName>
</protein>
<feature type="binding site" evidence="2">
    <location>
        <position position="62"/>
    </location>
    <ligand>
        <name>substrate</name>
    </ligand>
</feature>
<dbReference type="InterPro" id="IPR016188">
    <property type="entry name" value="PurM-like_N"/>
</dbReference>
<reference evidence="6" key="1">
    <citation type="journal article" date="2019" name="Int. J. Syst. Evol. Microbiol.">
        <title>The Global Catalogue of Microorganisms (GCM) 10K type strain sequencing project: providing services to taxonomists for standard genome sequencing and annotation.</title>
        <authorList>
            <consortium name="The Broad Institute Genomics Platform"/>
            <consortium name="The Broad Institute Genome Sequencing Center for Infectious Disease"/>
            <person name="Wu L."/>
            <person name="Ma J."/>
        </authorList>
    </citation>
    <scope>NUCLEOTIDE SEQUENCE [LARGE SCALE GENOMIC DNA]</scope>
    <source>
        <strain evidence="6">CGMCC 4.7466</strain>
    </source>
</reference>
<feature type="binding site" evidence="2">
    <location>
        <position position="114"/>
    </location>
    <ligand>
        <name>ATP</name>
        <dbReference type="ChEBI" id="CHEBI:30616"/>
    </ligand>
</feature>
<dbReference type="NCBIfam" id="TIGR01379">
    <property type="entry name" value="thiL"/>
    <property type="match status" value="1"/>
</dbReference>
<feature type="binding site" evidence="2">
    <location>
        <position position="288"/>
    </location>
    <ligand>
        <name>substrate</name>
    </ligand>
</feature>
<feature type="binding site" evidence="2">
    <location>
        <position position="55"/>
    </location>
    <ligand>
        <name>Mg(2+)</name>
        <dbReference type="ChEBI" id="CHEBI:18420"/>
        <label>1</label>
    </ligand>
</feature>
<dbReference type="Pfam" id="PF00586">
    <property type="entry name" value="AIRS"/>
    <property type="match status" value="1"/>
</dbReference>
<feature type="binding site" evidence="2">
    <location>
        <position position="340"/>
    </location>
    <ligand>
        <name>substrate</name>
    </ligand>
</feature>
<feature type="domain" description="PurM-like N-terminal" evidence="3">
    <location>
        <begin position="37"/>
        <end position="150"/>
    </location>
</feature>
<dbReference type="SUPFAM" id="SSF56042">
    <property type="entry name" value="PurM C-terminal domain-like"/>
    <property type="match status" value="1"/>
</dbReference>
<feature type="binding site" evidence="2">
    <location>
        <position position="237"/>
    </location>
    <ligand>
        <name>ATP</name>
        <dbReference type="ChEBI" id="CHEBI:30616"/>
    </ligand>
</feature>
<dbReference type="HAMAP" id="MF_02128">
    <property type="entry name" value="TMP_kinase"/>
    <property type="match status" value="1"/>
</dbReference>
<proteinExistence type="inferred from homology"/>
<dbReference type="EC" id="2.7.4.16" evidence="2"/>
<dbReference type="InterPro" id="IPR036676">
    <property type="entry name" value="PurM-like_C_sf"/>
</dbReference>
<feature type="binding site" evidence="2">
    <location>
        <position position="53"/>
    </location>
    <ligand>
        <name>Mg(2+)</name>
        <dbReference type="ChEBI" id="CHEBI:18420"/>
        <label>4</label>
    </ligand>
</feature>
<sequence>MNKDKRTEISEIGEFGLIDRIHQGVKIKHASTVKGIGDDAAVIGEGKRLMVVTTDMLLEGVHFDLAYTPLKHLGFKAVAVNISDIAAMNAVPRQITVSVALSNRFPVEAVDELYEGINLAADHYQVDLVGGDTTASRSGLIISVTAVGEVEKEKISFRSGAKINDIICATGDLGAALMGLQVLEREKQVFLSNPEMQPDLEKYTYITGRQLRPDARMDIVHELRDLEIVPTSMMDISDGLASELFHISKASGVGVMIYEDKLPIDKQTYDTAVEFDLDPITCVLNGGEDYELLFTIRQEDFKKLEKHPDIHFIGHVTKAEEGLFLVTKSGTAVPLQAQGWKHF</sequence>
<comment type="catalytic activity">
    <reaction evidence="2">
        <text>thiamine phosphate + ATP = thiamine diphosphate + ADP</text>
        <dbReference type="Rhea" id="RHEA:15913"/>
        <dbReference type="ChEBI" id="CHEBI:30616"/>
        <dbReference type="ChEBI" id="CHEBI:37575"/>
        <dbReference type="ChEBI" id="CHEBI:58937"/>
        <dbReference type="ChEBI" id="CHEBI:456216"/>
        <dbReference type="EC" id="2.7.4.16"/>
    </reaction>
</comment>
<feature type="binding site" evidence="2">
    <location>
        <position position="238"/>
    </location>
    <ligand>
        <name>Mg(2+)</name>
        <dbReference type="ChEBI" id="CHEBI:18420"/>
        <label>5</label>
    </ligand>
</feature>
<organism evidence="5 6">
    <name type="scientific">Negadavirga shengliensis</name>
    <dbReference type="NCBI Taxonomy" id="1389218"/>
    <lineage>
        <taxon>Bacteria</taxon>
        <taxon>Pseudomonadati</taxon>
        <taxon>Bacteroidota</taxon>
        <taxon>Cytophagia</taxon>
        <taxon>Cytophagales</taxon>
        <taxon>Cyclobacteriaceae</taxon>
        <taxon>Negadavirga</taxon>
    </lineage>
</organism>
<feature type="binding site" evidence="2">
    <location>
        <position position="84"/>
    </location>
    <ligand>
        <name>Mg(2+)</name>
        <dbReference type="ChEBI" id="CHEBI:18420"/>
        <label>2</label>
    </ligand>
</feature>
<keyword evidence="2" id="KW-0547">Nucleotide-binding</keyword>
<dbReference type="CDD" id="cd02194">
    <property type="entry name" value="ThiL"/>
    <property type="match status" value="1"/>
</dbReference>
<dbReference type="PIRSF" id="PIRSF005303">
    <property type="entry name" value="Thiam_monoph_kin"/>
    <property type="match status" value="1"/>
</dbReference>
<keyword evidence="2" id="KW-0067">ATP-binding</keyword>
<keyword evidence="1 2" id="KW-0784">Thiamine biosynthesis</keyword>
<gene>
    <name evidence="2 5" type="primary">thiL</name>
    <name evidence="5" type="ORF">ACFPFU_23855</name>
</gene>
<dbReference type="Gene3D" id="3.90.650.10">
    <property type="entry name" value="PurM-like C-terminal domain"/>
    <property type="match status" value="1"/>
</dbReference>
<keyword evidence="6" id="KW-1185">Reference proteome</keyword>
<keyword evidence="2 5" id="KW-0418">Kinase</keyword>
<feature type="binding site" evidence="2">
    <location>
        <position position="132"/>
    </location>
    <ligand>
        <name>Mg(2+)</name>
        <dbReference type="ChEBI" id="CHEBI:18420"/>
        <label>1</label>
    </ligand>
</feature>
<comment type="miscellaneous">
    <text evidence="2">Reaction mechanism of ThiL seems to utilize a direct, inline transfer of the gamma-phosphate of ATP to TMP rather than a phosphorylated enzyme intermediate.</text>
</comment>
<keyword evidence="2 5" id="KW-0808">Transferase</keyword>
<evidence type="ECO:0000313" key="5">
    <source>
        <dbReference type="EMBL" id="MFC4874760.1"/>
    </source>
</evidence>
<accession>A0ABV9TA10</accession>
<keyword evidence="2" id="KW-0460">Magnesium</keyword>
<feature type="domain" description="PurM-like C-terminal" evidence="4">
    <location>
        <begin position="215"/>
        <end position="320"/>
    </location>
</feature>
<feature type="binding site" evidence="2">
    <location>
        <begin position="131"/>
        <end position="132"/>
    </location>
    <ligand>
        <name>ATP</name>
        <dbReference type="ChEBI" id="CHEBI:30616"/>
    </ligand>
</feature>
<feature type="binding site" evidence="2">
    <location>
        <position position="39"/>
    </location>
    <ligand>
        <name>Mg(2+)</name>
        <dbReference type="ChEBI" id="CHEBI:18420"/>
        <label>3</label>
    </ligand>
</feature>
<evidence type="ECO:0000256" key="1">
    <source>
        <dbReference type="ARBA" id="ARBA00022977"/>
    </source>
</evidence>
<feature type="binding site" evidence="2">
    <location>
        <position position="158"/>
    </location>
    <ligand>
        <name>ATP</name>
        <dbReference type="ChEBI" id="CHEBI:30616"/>
    </ligand>
</feature>
<feature type="binding site" evidence="2">
    <location>
        <position position="84"/>
    </location>
    <ligand>
        <name>Mg(2+)</name>
        <dbReference type="ChEBI" id="CHEBI:18420"/>
        <label>3</label>
    </ligand>
</feature>
<evidence type="ECO:0000259" key="4">
    <source>
        <dbReference type="Pfam" id="PF02769"/>
    </source>
</evidence>
<keyword evidence="2" id="KW-0479">Metal-binding</keyword>
<comment type="function">
    <text evidence="2">Catalyzes the ATP-dependent phosphorylation of thiamine-monophosphate (TMP) to form thiamine-pyrophosphate (TPP), the active form of vitamin B1.</text>
</comment>
<feature type="binding site" evidence="2">
    <location>
        <position position="39"/>
    </location>
    <ligand>
        <name>Mg(2+)</name>
        <dbReference type="ChEBI" id="CHEBI:18420"/>
        <label>4</label>
    </ligand>
</feature>
<dbReference type="Pfam" id="PF02769">
    <property type="entry name" value="AIRS_C"/>
    <property type="match status" value="1"/>
</dbReference>
<feature type="binding site" evidence="2">
    <location>
        <position position="84"/>
    </location>
    <ligand>
        <name>Mg(2+)</name>
        <dbReference type="ChEBI" id="CHEBI:18420"/>
        <label>4</label>
    </ligand>
</feature>
<feature type="binding site" evidence="2">
    <location>
        <position position="55"/>
    </location>
    <ligand>
        <name>Mg(2+)</name>
        <dbReference type="ChEBI" id="CHEBI:18420"/>
        <label>2</label>
    </ligand>
</feature>
<dbReference type="PANTHER" id="PTHR30270:SF0">
    <property type="entry name" value="THIAMINE-MONOPHOSPHATE KINASE"/>
    <property type="match status" value="1"/>
</dbReference>
<dbReference type="InterPro" id="IPR036921">
    <property type="entry name" value="PurM-like_N_sf"/>
</dbReference>
<comment type="similarity">
    <text evidence="2">Belongs to the thiamine-monophosphate kinase family.</text>
</comment>
<dbReference type="EMBL" id="JBHSJJ010000022">
    <property type="protein sequence ID" value="MFC4874760.1"/>
    <property type="molecule type" value="Genomic_DNA"/>
</dbReference>
<evidence type="ECO:0000259" key="3">
    <source>
        <dbReference type="Pfam" id="PF00586"/>
    </source>
</evidence>
<dbReference type="Gene3D" id="3.30.1330.10">
    <property type="entry name" value="PurM-like, N-terminal domain"/>
    <property type="match status" value="1"/>
</dbReference>